<evidence type="ECO:0000256" key="11">
    <source>
        <dbReference type="PROSITE-ProRule" id="PRU00261"/>
    </source>
</evidence>
<dbReference type="InterPro" id="IPR001002">
    <property type="entry name" value="Chitin-bd_1"/>
</dbReference>
<evidence type="ECO:0000256" key="2">
    <source>
        <dbReference type="ARBA" id="ARBA00008682"/>
    </source>
</evidence>
<dbReference type="GO" id="GO:0000272">
    <property type="term" value="P:polysaccharide catabolic process"/>
    <property type="evidence" value="ECO:0007669"/>
    <property type="project" value="UniProtKB-KW"/>
</dbReference>
<keyword evidence="4 11" id="KW-0147">Chitin-binding</keyword>
<dbReference type="GO" id="GO:0008843">
    <property type="term" value="F:endochitinase activity"/>
    <property type="evidence" value="ECO:0007669"/>
    <property type="project" value="UniProtKB-EC"/>
</dbReference>
<sequence length="1777" mass="197877">MRSLAFLILHAGLAILASAFPHSHNHGHRHLHHSLKPRDESPNTCRNPASIFDYSAKSRGDDALPICPAAQENVKFLLATDFNIAEDYSCAPDRPCSNGACCPKKTLSCNYGEEYCGTNNISPNEVCWSNCDAKAECGKNADPPGKECPLNVCCSKWGFCGMTKEFCEKGTDDEPGCQSNCDQPRPGKKASEQNIIIGYYEAWRHDSNCQGMGLKDIPVNSLTHLFFSFGYITPGDFKIAGMDGLPDKLFSDFTSLKKKNPGLKTVIALGGWTFNDPGPTQKVFSNMVSTKENRAKFIDNLFSFMRQYAFDGVDFDWEYPGADDRGGIPGDGKNFVKFLKELNDVNKKQPMHYSVSFTAPSSYWYLRHFDLKAVDYVDFVNMMTYDLHGVWDRDNPIGSHIYGHSNITEMRLALDLLWRNDVPAHKVNMGLGFYGRSFQLQDPACDKPGCVFKGGAAKGACSGESGILTYREIMAMIKTDKLKPFHDKTAGVKYITYSGDQWVSYDHTVSLLGLEGANCSQDDAETFKQKKELAKELGLGGYLIWAIDQDDDDLSALQAVIAPKRLGDFKDNAKDKSLYDDAYIPDCYVTGCDGNCKAGFIKITEQKCGKDDKKSKLCCPLAGAPNPDDCTWRGTAPLCNGHCNDDEVLLQLNKWGSGHHCNDGHKAYCCKSPLAQENKCYWQGIGKKCNSGDKAMTFSGTFLSDLVDIAQKIFDIIGRRTPIGLLFGDELSEVLDAIELDLMKLYCCPEEDAKKWKNCKWHGEPGSCFDNHCDANSEVQLTDSYYGAGDTCGVKLERARVFCCQPVKGEHLFLPVPLENLFKDPPTGDNIDTDFDLNLDDEDDNPSDTAFQFVVLTSPEELQVSIDKRDGSHWEVFGCKDAVTEGEHTIQMVCTDFSETSNCYKIGLGHGVPGTILQMPKGCGPGKYAVAKSMEPAKRQMVPRHLAHLGSRGVVYDLTFDYDFSRVPRDLGNTQMRVDFSNQDNYWDEVVAATPSKKRKRSLEDVGGNHVRWLEEEFRDDYHFGGLDKRELQERWFGSTVLEWLKKMVKPEIKRDFTHDVDETFTAVIVDETWECERNNVKYDGHISAKALTNMRVSTSFGFTMIVTSLIAPLDLSKSYLTFYNEGEITATLTLDAVASISYSKEKTILTLPFPGTSFRIPGIATIGPQIHISGGLDAQLSVAAKFETKISIAKWEIRQTLPDGGMDEYKPKEIGPGDPDLDRTGDFSGIQRPEFYAGVAVEGDITAKLSAAAEFGVRFDDRWKVGGATVGVVGEGSILVKMAAGISTEATCPFTYGMQVGAKLYARADASILKWPETTYDIVGWEKDIIKGGTCPNLGGLPTVQGSMPLGLPWSTEGNMTSKAHLKHSENASHHSLQKRAAVYGPKFHIPVGDLFCPKDEAGPDFPENRNDCLQIPGIWDNDKYLTDGDDYYSLTSGARASLDTRGELEKRSNTKESLLCGKLLMKSTYPTGGELPKAPIYGFEKIDCDDYSFGTPLTSRVKGIQYDTEHILEFQLPGKFLAYLNKTKGLVYDHPDPNWKNGQGKRVKVSFCTYFEALWDIDPINIGGSKSTPVAHLGDCYPTKTRYSNELVVLEHRINIPSKGKAWGSDSQIVASKTLKDGVEKQPDQAVKTLRELVGSVLYHKDPTIAAHLKRQKERVGKMFGLIDKELSKHPRVVNNVKYTPWKPQGLEKEWNKYMRRQHILAFTKTTKPVIDWTPKLKDLWASKAARDAAEPDPNDNQMQQDEKKKKRALIKKIDALDKARSAFSQWKNPF</sequence>
<dbReference type="Pfam" id="PF00704">
    <property type="entry name" value="Glyco_hydro_18"/>
    <property type="match status" value="1"/>
</dbReference>
<dbReference type="CDD" id="cd00035">
    <property type="entry name" value="ChtBD1"/>
    <property type="match status" value="1"/>
</dbReference>
<evidence type="ECO:0000256" key="1">
    <source>
        <dbReference type="ARBA" id="ARBA00000822"/>
    </source>
</evidence>
<name>E9DDV4_COCPS</name>
<dbReference type="OMA" id="YCCPEKE"/>
<dbReference type="EC" id="3.2.1.14" evidence="3"/>
<dbReference type="InterPro" id="IPR018371">
    <property type="entry name" value="Chitin-binding_1_CS"/>
</dbReference>
<keyword evidence="18" id="KW-1185">Reference proteome</keyword>
<keyword evidence="7" id="KW-0843">Virulence</keyword>
<dbReference type="VEuPathDB" id="FungiDB:D8B26_008127"/>
<evidence type="ECO:0000256" key="8">
    <source>
        <dbReference type="ARBA" id="ARBA00023277"/>
    </source>
</evidence>
<evidence type="ECO:0000256" key="6">
    <source>
        <dbReference type="ARBA" id="ARBA00023024"/>
    </source>
</evidence>
<evidence type="ECO:0000256" key="3">
    <source>
        <dbReference type="ARBA" id="ARBA00012729"/>
    </source>
</evidence>
<comment type="similarity">
    <text evidence="2">Belongs to the glycosyl hydrolase 18 family. Chitinase class V subfamily.</text>
</comment>
<evidence type="ECO:0000259" key="16">
    <source>
        <dbReference type="PROSITE" id="PS51910"/>
    </source>
</evidence>
<protein>
    <recommendedName>
        <fullName evidence="3">chitinase</fullName>
        <ecNumber evidence="3">3.2.1.14</ecNumber>
    </recommendedName>
</protein>
<feature type="signal peptide" evidence="14">
    <location>
        <begin position="1"/>
        <end position="19"/>
    </location>
</feature>
<dbReference type="InterPro" id="IPR017853">
    <property type="entry name" value="GH"/>
</dbReference>
<dbReference type="SUPFAM" id="SSF54556">
    <property type="entry name" value="Chitinase insertion domain"/>
    <property type="match status" value="1"/>
</dbReference>
<dbReference type="SMART" id="SM00270">
    <property type="entry name" value="ChtBD1"/>
    <property type="match status" value="1"/>
</dbReference>
<keyword evidence="14" id="KW-0732">Signal</keyword>
<dbReference type="STRING" id="443226.E9DDV4"/>
<dbReference type="eggNOG" id="KOG2806">
    <property type="taxonomic scope" value="Eukaryota"/>
</dbReference>
<evidence type="ECO:0000256" key="13">
    <source>
        <dbReference type="SAM" id="MobiDB-lite"/>
    </source>
</evidence>
<organism evidence="18">
    <name type="scientific">Coccidioides posadasii (strain RMSCC 757 / Silveira)</name>
    <name type="common">Valley fever fungus</name>
    <dbReference type="NCBI Taxonomy" id="443226"/>
    <lineage>
        <taxon>Eukaryota</taxon>
        <taxon>Fungi</taxon>
        <taxon>Dikarya</taxon>
        <taxon>Ascomycota</taxon>
        <taxon>Pezizomycotina</taxon>
        <taxon>Eurotiomycetes</taxon>
        <taxon>Eurotiomycetidae</taxon>
        <taxon>Onygenales</taxon>
        <taxon>Onygenaceae</taxon>
        <taxon>Coccidioides</taxon>
    </lineage>
</organism>
<reference evidence="18" key="2">
    <citation type="submission" date="2010-03" db="EMBL/GenBank/DDBJ databases">
        <title>The genome sequence of Coccidioides posadasii strain Silveira.</title>
        <authorList>
            <consortium name="The Broad Institute Genome Sequencing Center for Infectious Disease"/>
            <person name="Neafsey D."/>
            <person name="Orbach M."/>
            <person name="Henn M.R."/>
            <person name="Cole G.T."/>
            <person name="Galgiani J."/>
            <person name="Gardner M.J."/>
            <person name="Kirkland T.N."/>
            <person name="Taylor J.W."/>
            <person name="Young S.K."/>
            <person name="Zeng Q."/>
            <person name="Koehrsen M."/>
            <person name="Alvarado L."/>
            <person name="Berlin A."/>
            <person name="Borenstein D."/>
            <person name="Chapman S.B."/>
            <person name="Chen Z."/>
            <person name="Engels R."/>
            <person name="Freedman E."/>
            <person name="Gellesch M."/>
            <person name="Goldberg J."/>
            <person name="Griggs A."/>
            <person name="Gujja S."/>
            <person name="Heilman E."/>
            <person name="Heiman D."/>
            <person name="Howarth C."/>
            <person name="Jen D."/>
            <person name="Larson L."/>
            <person name="Mehta T."/>
            <person name="Neiman D."/>
            <person name="Park D."/>
            <person name="Pearson M."/>
            <person name="Richards J."/>
            <person name="Roberts A."/>
            <person name="Saif S."/>
            <person name="Shea T."/>
            <person name="Shenoy N."/>
            <person name="Sisk P."/>
            <person name="Stolte C."/>
            <person name="Sykes S."/>
            <person name="Walk T."/>
            <person name="White J."/>
            <person name="Yandava C."/>
            <person name="Haas B."/>
            <person name="Nusbaum C."/>
            <person name="Birren B."/>
        </authorList>
    </citation>
    <scope>NUCLEOTIDE SEQUENCE [LARGE SCALE GENOMIC DNA]</scope>
    <source>
        <strain evidence="18">RMSCC 757 / Silveira</strain>
    </source>
</reference>
<feature type="disulfide bond" evidence="11">
    <location>
        <begin position="153"/>
        <end position="167"/>
    </location>
</feature>
<dbReference type="InterPro" id="IPR053214">
    <property type="entry name" value="LysM12-like"/>
</dbReference>
<reference evidence="18" key="1">
    <citation type="journal article" date="2010" name="Genome Res.">
        <title>Population genomic sequencing of Coccidioides fungi reveals recent hybridization and transposon control.</title>
        <authorList>
            <person name="Neafsey D.E."/>
            <person name="Barker B.M."/>
            <person name="Sharpton T.J."/>
            <person name="Stajich J.E."/>
            <person name="Park D.J."/>
            <person name="Whiston E."/>
            <person name="Hung C.-Y."/>
            <person name="McMahan C."/>
            <person name="White J."/>
            <person name="Sykes S."/>
            <person name="Heiman D."/>
            <person name="Young S."/>
            <person name="Zeng Q."/>
            <person name="Abouelleil A."/>
            <person name="Aftuck L."/>
            <person name="Bessette D."/>
            <person name="Brown A."/>
            <person name="FitzGerald M."/>
            <person name="Lui A."/>
            <person name="Macdonald J.P."/>
            <person name="Priest M."/>
            <person name="Orbach M.J."/>
            <person name="Galgiani J.N."/>
            <person name="Kirkland T.N."/>
            <person name="Cole G.T."/>
            <person name="Birren B.W."/>
            <person name="Henn M.R."/>
            <person name="Taylor J.W."/>
            <person name="Rounsley S.D."/>
        </authorList>
    </citation>
    <scope>NUCLEOTIDE SEQUENCE [LARGE SCALE GENOMIC DNA]</scope>
    <source>
        <strain evidence="18">RMSCC 757 / Silveira</strain>
    </source>
</reference>
<dbReference type="InterPro" id="IPR001223">
    <property type="entry name" value="Glyco_hydro18_cat"/>
</dbReference>
<proteinExistence type="inferred from homology"/>
<feature type="chain" id="PRO_5003234466" description="chitinase" evidence="14">
    <location>
        <begin position="20"/>
        <end position="1777"/>
    </location>
</feature>
<dbReference type="GO" id="GO:0008061">
    <property type="term" value="F:chitin binding"/>
    <property type="evidence" value="ECO:0007669"/>
    <property type="project" value="UniProtKB-UniRule"/>
</dbReference>
<dbReference type="VEuPathDB" id="FungiDB:CPSG_07745"/>
<feature type="disulfide bond" evidence="11">
    <location>
        <begin position="177"/>
        <end position="181"/>
    </location>
</feature>
<dbReference type="GO" id="GO:0006032">
    <property type="term" value="P:chitin catabolic process"/>
    <property type="evidence" value="ECO:0007669"/>
    <property type="project" value="UniProtKB-KW"/>
</dbReference>
<dbReference type="OrthoDB" id="73875at2759"/>
<keyword evidence="6" id="KW-0146">Chitin degradation</keyword>
<evidence type="ECO:0000256" key="10">
    <source>
        <dbReference type="ARBA" id="ARBA00023326"/>
    </source>
</evidence>
<keyword evidence="10" id="KW-0624">Polysaccharide degradation</keyword>
<keyword evidence="5 12" id="KW-0378">Hydrolase</keyword>
<dbReference type="PROSITE" id="PS50941">
    <property type="entry name" value="CHIT_BIND_I_2"/>
    <property type="match status" value="1"/>
</dbReference>
<dbReference type="InterPro" id="IPR036861">
    <property type="entry name" value="Endochitinase-like_sf"/>
</dbReference>
<dbReference type="InterPro" id="IPR011583">
    <property type="entry name" value="Chitinase_II/V-like_cat"/>
</dbReference>
<keyword evidence="8" id="KW-0119">Carbohydrate metabolism</keyword>
<keyword evidence="9 12" id="KW-0326">Glycosidase</keyword>
<dbReference type="PROSITE" id="PS51910">
    <property type="entry name" value="GH18_2"/>
    <property type="match status" value="1"/>
</dbReference>
<gene>
    <name evidence="17" type="ORF">CPSG_07745</name>
</gene>
<feature type="region of interest" description="Disordered" evidence="13">
    <location>
        <begin position="1730"/>
        <end position="1755"/>
    </location>
</feature>
<evidence type="ECO:0000313" key="18">
    <source>
        <dbReference type="Proteomes" id="UP000002497"/>
    </source>
</evidence>
<evidence type="ECO:0000256" key="7">
    <source>
        <dbReference type="ARBA" id="ARBA00023026"/>
    </source>
</evidence>
<keyword evidence="11" id="KW-1015">Disulfide bond</keyword>
<evidence type="ECO:0000256" key="14">
    <source>
        <dbReference type="SAM" id="SignalP"/>
    </source>
</evidence>
<evidence type="ECO:0000256" key="4">
    <source>
        <dbReference type="ARBA" id="ARBA00022669"/>
    </source>
</evidence>
<dbReference type="Gene3D" id="3.10.50.10">
    <property type="match status" value="1"/>
</dbReference>
<dbReference type="HOGENOM" id="CLU_001837_2_1_1"/>
<dbReference type="PROSITE" id="PS00026">
    <property type="entry name" value="CHIT_BIND_I_1"/>
    <property type="match status" value="1"/>
</dbReference>
<dbReference type="SUPFAM" id="SSF51445">
    <property type="entry name" value="(Trans)glycosidases"/>
    <property type="match status" value="1"/>
</dbReference>
<dbReference type="Gene3D" id="3.30.60.10">
    <property type="entry name" value="Endochitinase-like"/>
    <property type="match status" value="1"/>
</dbReference>
<feature type="disulfide bond" evidence="11">
    <location>
        <begin position="148"/>
        <end position="160"/>
    </location>
</feature>
<dbReference type="Gene3D" id="3.20.20.80">
    <property type="entry name" value="Glycosidases"/>
    <property type="match status" value="1"/>
</dbReference>
<dbReference type="Pfam" id="PF00187">
    <property type="entry name" value="Chitin_bind_1"/>
    <property type="match status" value="1"/>
</dbReference>
<dbReference type="InterPro" id="IPR029070">
    <property type="entry name" value="Chitinase_insertion_sf"/>
</dbReference>
<evidence type="ECO:0000259" key="15">
    <source>
        <dbReference type="PROSITE" id="PS50941"/>
    </source>
</evidence>
<dbReference type="PANTHER" id="PTHR47700">
    <property type="entry name" value="V CHITINASE, PUTATIVE (AFU_ORTHOLOGUE AFUA_6G13720)-RELATED"/>
    <property type="match status" value="1"/>
</dbReference>
<feature type="domain" description="GH18" evidence="16">
    <location>
        <begin position="194"/>
        <end position="564"/>
    </location>
</feature>
<dbReference type="SMART" id="SM00636">
    <property type="entry name" value="Glyco_18"/>
    <property type="match status" value="1"/>
</dbReference>
<feature type="domain" description="Chitin-binding type-1" evidence="15">
    <location>
        <begin position="134"/>
        <end position="183"/>
    </location>
</feature>
<dbReference type="PROSITE" id="PS01095">
    <property type="entry name" value="GH18_1"/>
    <property type="match status" value="1"/>
</dbReference>
<dbReference type="InterPro" id="IPR001579">
    <property type="entry name" value="Glyco_hydro_18_chit_AS"/>
</dbReference>
<dbReference type="SUPFAM" id="SSF57016">
    <property type="entry name" value="Plant lectins/antimicrobial peptides"/>
    <property type="match status" value="1"/>
</dbReference>
<dbReference type="PANTHER" id="PTHR47700:SF2">
    <property type="entry name" value="CHITINASE"/>
    <property type="match status" value="1"/>
</dbReference>
<evidence type="ECO:0000313" key="17">
    <source>
        <dbReference type="EMBL" id="EFW15308.1"/>
    </source>
</evidence>
<evidence type="ECO:0000256" key="9">
    <source>
        <dbReference type="ARBA" id="ARBA00023295"/>
    </source>
</evidence>
<comment type="caution">
    <text evidence="11">Lacks conserved residue(s) required for the propagation of feature annotation.</text>
</comment>
<dbReference type="EMBL" id="GL636501">
    <property type="protein sequence ID" value="EFW15308.1"/>
    <property type="molecule type" value="Genomic_DNA"/>
</dbReference>
<accession>E9DDV4</accession>
<evidence type="ECO:0000256" key="12">
    <source>
        <dbReference type="RuleBase" id="RU000489"/>
    </source>
</evidence>
<comment type="catalytic activity">
    <reaction evidence="1">
        <text>Random endo-hydrolysis of N-acetyl-beta-D-glucosaminide (1-&gt;4)-beta-linkages in chitin and chitodextrins.</text>
        <dbReference type="EC" id="3.2.1.14"/>
    </reaction>
</comment>
<dbReference type="Proteomes" id="UP000002497">
    <property type="component" value="Unassembled WGS sequence"/>
</dbReference>
<evidence type="ECO:0000256" key="5">
    <source>
        <dbReference type="ARBA" id="ARBA00022801"/>
    </source>
</evidence>